<evidence type="ECO:0008006" key="4">
    <source>
        <dbReference type="Google" id="ProtNLM"/>
    </source>
</evidence>
<evidence type="ECO:0000256" key="1">
    <source>
        <dbReference type="SAM" id="SignalP"/>
    </source>
</evidence>
<feature type="chain" id="PRO_5035739907" description="WAP domain-containing protein" evidence="1">
    <location>
        <begin position="22"/>
        <end position="161"/>
    </location>
</feature>
<name>A0A8S3QAK1_MYTED</name>
<reference evidence="2" key="1">
    <citation type="submission" date="2021-03" db="EMBL/GenBank/DDBJ databases">
        <authorList>
            <person name="Bekaert M."/>
        </authorList>
    </citation>
    <scope>NUCLEOTIDE SEQUENCE</scope>
</reference>
<accession>A0A8S3QAK1</accession>
<keyword evidence="3" id="KW-1185">Reference proteome</keyword>
<organism evidence="2 3">
    <name type="scientific">Mytilus edulis</name>
    <name type="common">Blue mussel</name>
    <dbReference type="NCBI Taxonomy" id="6550"/>
    <lineage>
        <taxon>Eukaryota</taxon>
        <taxon>Metazoa</taxon>
        <taxon>Spiralia</taxon>
        <taxon>Lophotrochozoa</taxon>
        <taxon>Mollusca</taxon>
        <taxon>Bivalvia</taxon>
        <taxon>Autobranchia</taxon>
        <taxon>Pteriomorphia</taxon>
        <taxon>Mytilida</taxon>
        <taxon>Mytiloidea</taxon>
        <taxon>Mytilidae</taxon>
        <taxon>Mytilinae</taxon>
        <taxon>Mytilus</taxon>
    </lineage>
</organism>
<dbReference type="OrthoDB" id="6134459at2759"/>
<feature type="signal peptide" evidence="1">
    <location>
        <begin position="1"/>
        <end position="21"/>
    </location>
</feature>
<evidence type="ECO:0000313" key="3">
    <source>
        <dbReference type="Proteomes" id="UP000683360"/>
    </source>
</evidence>
<protein>
    <recommendedName>
        <fullName evidence="4">WAP domain-containing protein</fullName>
    </recommendedName>
</protein>
<proteinExistence type="predicted"/>
<dbReference type="EMBL" id="CAJPWZ010000381">
    <property type="protein sequence ID" value="CAG2192314.1"/>
    <property type="molecule type" value="Genomic_DNA"/>
</dbReference>
<comment type="caution">
    <text evidence="2">The sequence shown here is derived from an EMBL/GenBank/DDBJ whole genome shotgun (WGS) entry which is preliminary data.</text>
</comment>
<dbReference type="AlphaFoldDB" id="A0A8S3QAK1"/>
<gene>
    <name evidence="2" type="ORF">MEDL_7386</name>
</gene>
<sequence>MKVAFILLEIIVCLRLPFSLQEQELVSKRWRYETTTISTTLQVTRTEESRQTGNEEQMRISKIKSTDITTQSGVETTNYPDINDDFCFSVGVCHQPATKSYSDWYCNYDTDCETYKDCCLQHNLTIATDHHVYECINLDTEQTAYRGFQAISRCPLGYGNK</sequence>
<keyword evidence="1" id="KW-0732">Signal</keyword>
<dbReference type="Proteomes" id="UP000683360">
    <property type="component" value="Unassembled WGS sequence"/>
</dbReference>
<evidence type="ECO:0000313" key="2">
    <source>
        <dbReference type="EMBL" id="CAG2192314.1"/>
    </source>
</evidence>